<accession>A0A4S8MLH3</accession>
<dbReference type="Proteomes" id="UP000297245">
    <property type="component" value="Unassembled WGS sequence"/>
</dbReference>
<dbReference type="GO" id="GO:0005975">
    <property type="term" value="P:carbohydrate metabolic process"/>
    <property type="evidence" value="ECO:0007669"/>
    <property type="project" value="InterPro"/>
</dbReference>
<organism evidence="2 3">
    <name type="scientific">Dendrothele bispora (strain CBS 962.96)</name>
    <dbReference type="NCBI Taxonomy" id="1314807"/>
    <lineage>
        <taxon>Eukaryota</taxon>
        <taxon>Fungi</taxon>
        <taxon>Dikarya</taxon>
        <taxon>Basidiomycota</taxon>
        <taxon>Agaricomycotina</taxon>
        <taxon>Agaricomycetes</taxon>
        <taxon>Agaricomycetidae</taxon>
        <taxon>Agaricales</taxon>
        <taxon>Agaricales incertae sedis</taxon>
        <taxon>Dendrothele</taxon>
    </lineage>
</organism>
<evidence type="ECO:0000313" key="3">
    <source>
        <dbReference type="Proteomes" id="UP000297245"/>
    </source>
</evidence>
<keyword evidence="3" id="KW-1185">Reference proteome</keyword>
<name>A0A4S8MLH3_DENBC</name>
<evidence type="ECO:0000313" key="2">
    <source>
        <dbReference type="EMBL" id="THV03687.1"/>
    </source>
</evidence>
<sequence>MVSPFTMRYPRNILWCALDSGAELQEWCHHLQCDIHAIFCGVLWIRGQNFKNGVTIYNAISTQYTRVKQPIVKHCVGGWLSRNHHIVERWMDKLLQKAIRSIKVHRDESWADAFKFAKASALVANMTLEEKVNMTSGFPGRRVGNLGGVPCLNINSIFPTGEQHSISSNLGDKMTHEFAPWAMLLEMVVVVLLGSFLWPFDLGSARIPTPPTSDSLKPRCVINIASNSKTSFKISRRLFGNNSHCISRLREQV</sequence>
<proteinExistence type="predicted"/>
<dbReference type="AlphaFoldDB" id="A0A4S8MLH3"/>
<dbReference type="Gene3D" id="3.20.20.300">
    <property type="entry name" value="Glycoside hydrolase, family 3, N-terminal domain"/>
    <property type="match status" value="1"/>
</dbReference>
<dbReference type="GO" id="GO:0004553">
    <property type="term" value="F:hydrolase activity, hydrolyzing O-glycosyl compounds"/>
    <property type="evidence" value="ECO:0007669"/>
    <property type="project" value="InterPro"/>
</dbReference>
<keyword evidence="1" id="KW-0812">Transmembrane</keyword>
<dbReference type="EMBL" id="ML179064">
    <property type="protein sequence ID" value="THV03687.1"/>
    <property type="molecule type" value="Genomic_DNA"/>
</dbReference>
<dbReference type="OrthoDB" id="416222at2759"/>
<gene>
    <name evidence="2" type="ORF">K435DRAFT_791571</name>
</gene>
<keyword evidence="1" id="KW-0472">Membrane</keyword>
<dbReference type="InterPro" id="IPR036962">
    <property type="entry name" value="Glyco_hydro_3_N_sf"/>
</dbReference>
<feature type="transmembrane region" description="Helical" evidence="1">
    <location>
        <begin position="178"/>
        <end position="198"/>
    </location>
</feature>
<keyword evidence="1" id="KW-1133">Transmembrane helix</keyword>
<protein>
    <submittedName>
        <fullName evidence="2">Uncharacterized protein</fullName>
    </submittedName>
</protein>
<reference evidence="2 3" key="1">
    <citation type="journal article" date="2019" name="Nat. Ecol. Evol.">
        <title>Megaphylogeny resolves global patterns of mushroom evolution.</title>
        <authorList>
            <person name="Varga T."/>
            <person name="Krizsan K."/>
            <person name="Foldi C."/>
            <person name="Dima B."/>
            <person name="Sanchez-Garcia M."/>
            <person name="Sanchez-Ramirez S."/>
            <person name="Szollosi G.J."/>
            <person name="Szarkandi J.G."/>
            <person name="Papp V."/>
            <person name="Albert L."/>
            <person name="Andreopoulos W."/>
            <person name="Angelini C."/>
            <person name="Antonin V."/>
            <person name="Barry K.W."/>
            <person name="Bougher N.L."/>
            <person name="Buchanan P."/>
            <person name="Buyck B."/>
            <person name="Bense V."/>
            <person name="Catcheside P."/>
            <person name="Chovatia M."/>
            <person name="Cooper J."/>
            <person name="Damon W."/>
            <person name="Desjardin D."/>
            <person name="Finy P."/>
            <person name="Geml J."/>
            <person name="Haridas S."/>
            <person name="Hughes K."/>
            <person name="Justo A."/>
            <person name="Karasinski D."/>
            <person name="Kautmanova I."/>
            <person name="Kiss B."/>
            <person name="Kocsube S."/>
            <person name="Kotiranta H."/>
            <person name="LaButti K.M."/>
            <person name="Lechner B.E."/>
            <person name="Liimatainen K."/>
            <person name="Lipzen A."/>
            <person name="Lukacs Z."/>
            <person name="Mihaltcheva S."/>
            <person name="Morgado L.N."/>
            <person name="Niskanen T."/>
            <person name="Noordeloos M.E."/>
            <person name="Ohm R.A."/>
            <person name="Ortiz-Santana B."/>
            <person name="Ovrebo C."/>
            <person name="Racz N."/>
            <person name="Riley R."/>
            <person name="Savchenko A."/>
            <person name="Shiryaev A."/>
            <person name="Soop K."/>
            <person name="Spirin V."/>
            <person name="Szebenyi C."/>
            <person name="Tomsovsky M."/>
            <person name="Tulloss R.E."/>
            <person name="Uehling J."/>
            <person name="Grigoriev I.V."/>
            <person name="Vagvolgyi C."/>
            <person name="Papp T."/>
            <person name="Martin F.M."/>
            <person name="Miettinen O."/>
            <person name="Hibbett D.S."/>
            <person name="Nagy L.G."/>
        </authorList>
    </citation>
    <scope>NUCLEOTIDE SEQUENCE [LARGE SCALE GENOMIC DNA]</scope>
    <source>
        <strain evidence="2 3">CBS 962.96</strain>
    </source>
</reference>
<evidence type="ECO:0000256" key="1">
    <source>
        <dbReference type="SAM" id="Phobius"/>
    </source>
</evidence>